<dbReference type="InterPro" id="IPR021109">
    <property type="entry name" value="Peptidase_aspartic_dom_sf"/>
</dbReference>
<dbReference type="SMART" id="SM00228">
    <property type="entry name" value="PDZ"/>
    <property type="match status" value="1"/>
</dbReference>
<organism evidence="3 4">
    <name type="scientific">Flavobacterium nakdongensis</name>
    <dbReference type="NCBI Taxonomy" id="3073563"/>
    <lineage>
        <taxon>Bacteria</taxon>
        <taxon>Pseudomonadati</taxon>
        <taxon>Bacteroidota</taxon>
        <taxon>Flavobacteriia</taxon>
        <taxon>Flavobacteriales</taxon>
        <taxon>Flavobacteriaceae</taxon>
        <taxon>Flavobacterium</taxon>
    </lineage>
</organism>
<dbReference type="Proteomes" id="UP001180481">
    <property type="component" value="Chromosome"/>
</dbReference>
<evidence type="ECO:0000313" key="3">
    <source>
        <dbReference type="EMBL" id="WMW76995.1"/>
    </source>
</evidence>
<evidence type="ECO:0000313" key="4">
    <source>
        <dbReference type="Proteomes" id="UP001180481"/>
    </source>
</evidence>
<proteinExistence type="predicted"/>
<evidence type="ECO:0000259" key="2">
    <source>
        <dbReference type="SMART" id="SM00228"/>
    </source>
</evidence>
<accession>A0ABY9R8T8</accession>
<protein>
    <submittedName>
        <fullName evidence="3">PDZ domain-containing protein</fullName>
    </submittedName>
</protein>
<dbReference type="InterPro" id="IPR001478">
    <property type="entry name" value="PDZ"/>
</dbReference>
<dbReference type="Pfam" id="PF17820">
    <property type="entry name" value="PDZ_6"/>
    <property type="match status" value="1"/>
</dbReference>
<dbReference type="SUPFAM" id="SSF50156">
    <property type="entry name" value="PDZ domain-like"/>
    <property type="match status" value="1"/>
</dbReference>
<sequence length="437" mass="50440">MSRFFNFLLLVFSCFSMYAQSSWVFLKNKEKVSIPFDLINNMVIVHPEVNGTKLNLVLDTGSNSNLIFGFQEQDSIAFSYITKIKITGPGVAEPLDAYVSKNNEIKFKNLYFKEATIVLLLHDSYELTSNINIPIHGILGTDFFKNNIVEINYVTKRVIMYQSEPRKLNKTDFKQIDFRLKDGKPYLPIQLNIENKFQQQLELLLDTGLSDGLWLLNKPIELEQITTIYDFLGVGLGGEIFGKRARYSTIKINDFLIDKPIVSFPDSLAFSFKNFFADRDGSIGGELLKRFTLLFDYPHEKIYLKPNRNFYEPFLYNMAGIKIQHGGLDVIEEKIRIDTPSNAINVNEIIFEDSKFRFNYVFKPGFEVAFVRINSPAYRAGIVKGDKIISVNKRKAINYTLDQLMSIFETNDGQMIELKVEREGQLLTYFLYLETEI</sequence>
<dbReference type="Gene3D" id="2.40.70.10">
    <property type="entry name" value="Acid Proteases"/>
    <property type="match status" value="1"/>
</dbReference>
<keyword evidence="1" id="KW-0732">Signal</keyword>
<reference evidence="3" key="1">
    <citation type="submission" date="2023-09" db="EMBL/GenBank/DDBJ databases">
        <title>Flavobacterium sp. 20NA77.7 isolated from freshwater.</title>
        <authorList>
            <person name="Le V."/>
            <person name="Ko S.-R."/>
            <person name="Ahn C.-Y."/>
            <person name="Oh H.-M."/>
        </authorList>
    </citation>
    <scope>NUCLEOTIDE SEQUENCE</scope>
    <source>
        <strain evidence="3">20NA77.7</strain>
    </source>
</reference>
<feature type="chain" id="PRO_5047431263" evidence="1">
    <location>
        <begin position="20"/>
        <end position="437"/>
    </location>
</feature>
<evidence type="ECO:0000256" key="1">
    <source>
        <dbReference type="SAM" id="SignalP"/>
    </source>
</evidence>
<dbReference type="RefSeq" id="WP_309531380.1">
    <property type="nucleotide sequence ID" value="NZ_CP133721.1"/>
</dbReference>
<feature type="domain" description="PDZ" evidence="2">
    <location>
        <begin position="354"/>
        <end position="424"/>
    </location>
</feature>
<dbReference type="Gene3D" id="2.30.42.10">
    <property type="match status" value="1"/>
</dbReference>
<feature type="signal peptide" evidence="1">
    <location>
        <begin position="1"/>
        <end position="19"/>
    </location>
</feature>
<gene>
    <name evidence="3" type="ORF">RF683_05715</name>
</gene>
<name>A0ABY9R8T8_9FLAO</name>
<keyword evidence="4" id="KW-1185">Reference proteome</keyword>
<dbReference type="InterPro" id="IPR036034">
    <property type="entry name" value="PDZ_sf"/>
</dbReference>
<dbReference type="InterPro" id="IPR041489">
    <property type="entry name" value="PDZ_6"/>
</dbReference>
<dbReference type="EMBL" id="CP133721">
    <property type="protein sequence ID" value="WMW76995.1"/>
    <property type="molecule type" value="Genomic_DNA"/>
</dbReference>